<feature type="region of interest" description="Disordered" evidence="1">
    <location>
        <begin position="1"/>
        <end position="22"/>
    </location>
</feature>
<gene>
    <name evidence="2" type="ORF">R1sor_012814</name>
</gene>
<organism evidence="2 3">
    <name type="scientific">Riccia sorocarpa</name>
    <dbReference type="NCBI Taxonomy" id="122646"/>
    <lineage>
        <taxon>Eukaryota</taxon>
        <taxon>Viridiplantae</taxon>
        <taxon>Streptophyta</taxon>
        <taxon>Embryophyta</taxon>
        <taxon>Marchantiophyta</taxon>
        <taxon>Marchantiopsida</taxon>
        <taxon>Marchantiidae</taxon>
        <taxon>Marchantiales</taxon>
        <taxon>Ricciaceae</taxon>
        <taxon>Riccia</taxon>
    </lineage>
</organism>
<proteinExistence type="predicted"/>
<reference evidence="2 3" key="1">
    <citation type="submission" date="2024-09" db="EMBL/GenBank/DDBJ databases">
        <title>Chromosome-scale assembly of Riccia sorocarpa.</title>
        <authorList>
            <person name="Paukszto L."/>
        </authorList>
    </citation>
    <scope>NUCLEOTIDE SEQUENCE [LARGE SCALE GENOMIC DNA]</scope>
    <source>
        <strain evidence="2">LP-2024</strain>
        <tissue evidence="2">Aerial parts of the thallus</tissue>
    </source>
</reference>
<name>A0ABD3I572_9MARC</name>
<dbReference type="EMBL" id="JBJQOH010000002">
    <property type="protein sequence ID" value="KAL3698738.1"/>
    <property type="molecule type" value="Genomic_DNA"/>
</dbReference>
<feature type="compositionally biased region" description="Basic residues" evidence="1">
    <location>
        <begin position="1"/>
        <end position="13"/>
    </location>
</feature>
<keyword evidence="3" id="KW-1185">Reference proteome</keyword>
<dbReference type="Proteomes" id="UP001633002">
    <property type="component" value="Unassembled WGS sequence"/>
</dbReference>
<protein>
    <submittedName>
        <fullName evidence="2">Uncharacterized protein</fullName>
    </submittedName>
</protein>
<evidence type="ECO:0000313" key="2">
    <source>
        <dbReference type="EMBL" id="KAL3698738.1"/>
    </source>
</evidence>
<accession>A0ABD3I572</accession>
<evidence type="ECO:0000256" key="1">
    <source>
        <dbReference type="SAM" id="MobiDB-lite"/>
    </source>
</evidence>
<dbReference type="AlphaFoldDB" id="A0ABD3I572"/>
<comment type="caution">
    <text evidence="2">The sequence shown here is derived from an EMBL/GenBank/DDBJ whole genome shotgun (WGS) entry which is preliminary data.</text>
</comment>
<sequence>MRFCKKGSKRQKHAGKEHLEEENGEVTQDVFRQFCMEERQRILGNRSLLIGQQIWLHNDLTPTQVEAQKEELLKVCEAMADGWIAYMREGVAVITNRWREEK</sequence>
<evidence type="ECO:0000313" key="3">
    <source>
        <dbReference type="Proteomes" id="UP001633002"/>
    </source>
</evidence>